<evidence type="ECO:0000256" key="1">
    <source>
        <dbReference type="ARBA" id="ARBA00001974"/>
    </source>
</evidence>
<dbReference type="EC" id="1.1.99.-" evidence="9"/>
<organism evidence="9 10">
    <name type="scientific">Roseovarius aestuarii</name>
    <dbReference type="NCBI Taxonomy" id="475083"/>
    <lineage>
        <taxon>Bacteria</taxon>
        <taxon>Pseudomonadati</taxon>
        <taxon>Pseudomonadota</taxon>
        <taxon>Alphaproteobacteria</taxon>
        <taxon>Rhodobacterales</taxon>
        <taxon>Roseobacteraceae</taxon>
        <taxon>Roseovarius</taxon>
    </lineage>
</organism>
<evidence type="ECO:0000256" key="3">
    <source>
        <dbReference type="ARBA" id="ARBA00022630"/>
    </source>
</evidence>
<comment type="cofactor">
    <cofactor evidence="1 5">
        <name>FAD</name>
        <dbReference type="ChEBI" id="CHEBI:57692"/>
    </cofactor>
</comment>
<comment type="similarity">
    <text evidence="2 6">Belongs to the GMC oxidoreductase family.</text>
</comment>
<dbReference type="SUPFAM" id="SSF51905">
    <property type="entry name" value="FAD/NAD(P)-binding domain"/>
    <property type="match status" value="1"/>
</dbReference>
<evidence type="ECO:0000259" key="7">
    <source>
        <dbReference type="PROSITE" id="PS00623"/>
    </source>
</evidence>
<feature type="domain" description="Glucose-methanol-choline oxidoreductase N-terminal" evidence="8">
    <location>
        <begin position="259"/>
        <end position="273"/>
    </location>
</feature>
<accession>A0A1X7BM07</accession>
<sequence>MTASEFDFIIIGAGSAGCVLADRLTANGNNKVLLIEAGGSDAKFWIKVPLGYGMTYADPKLNWGYNTQPDPGLKSRSIYWPRGKVIGGSSSINAMTYVRGLPQDFQDWETSGATGWGWDNVRRTYERLETSSELSPDGVPQKYGSGSLWVSDLSDQMNPFSRRFLQAANDLGWPITENMNGARPEGLSPYRSNVRNGRRWSAADAFLRPARRRRNLKVVTGALVEKLVIKEGRATSVRYKLGNQTMIAHAIREVIVSAGAINSPQLLQLSGIGPAEHLRAHGIEVHQDLGEVGKGLQDHLAISYHFRATEPTLNNILGNRRGQLLAGLKYMLTRRGPLAVPVNQVGGFLRTDRTKNTPDVQLFCNPATYSTRETGKVVIDRVPGFLLSAQPCRPTSRGSVRIQSAKVADAPVIEPNSLATESDRDMVLRAGRLLRELALSPTLAGVTKERKSPDLIRMDDDEMRDDFRARASTVFHPTCTCRMGRSAADSVLDARLRVHGVRGLRVVDASAFPNITSGNTNAPTMMLALRAADLILEDART</sequence>
<dbReference type="PANTHER" id="PTHR11552">
    <property type="entry name" value="GLUCOSE-METHANOL-CHOLINE GMC OXIDOREDUCTASE"/>
    <property type="match status" value="1"/>
</dbReference>
<protein>
    <submittedName>
        <fullName evidence="9">Alcohol dehydrogenase [acceptor]</fullName>
        <ecNumber evidence="9">1.1.99.-</ecNumber>
    </submittedName>
</protein>
<dbReference type="Gene3D" id="3.30.560.10">
    <property type="entry name" value="Glucose Oxidase, domain 3"/>
    <property type="match status" value="1"/>
</dbReference>
<dbReference type="Pfam" id="PF05199">
    <property type="entry name" value="GMC_oxred_C"/>
    <property type="match status" value="1"/>
</dbReference>
<dbReference type="Pfam" id="PF00732">
    <property type="entry name" value="GMC_oxred_N"/>
    <property type="match status" value="1"/>
</dbReference>
<keyword evidence="9" id="KW-0560">Oxidoreductase</keyword>
<dbReference type="Gene3D" id="3.50.50.60">
    <property type="entry name" value="FAD/NAD(P)-binding domain"/>
    <property type="match status" value="1"/>
</dbReference>
<evidence type="ECO:0000256" key="4">
    <source>
        <dbReference type="ARBA" id="ARBA00022827"/>
    </source>
</evidence>
<keyword evidence="4 5" id="KW-0274">FAD</keyword>
<dbReference type="GO" id="GO:0016614">
    <property type="term" value="F:oxidoreductase activity, acting on CH-OH group of donors"/>
    <property type="evidence" value="ECO:0007669"/>
    <property type="project" value="InterPro"/>
</dbReference>
<dbReference type="GO" id="GO:0050660">
    <property type="term" value="F:flavin adenine dinucleotide binding"/>
    <property type="evidence" value="ECO:0007669"/>
    <property type="project" value="InterPro"/>
</dbReference>
<evidence type="ECO:0000256" key="5">
    <source>
        <dbReference type="PIRSR" id="PIRSR000137-2"/>
    </source>
</evidence>
<dbReference type="PROSITE" id="PS00624">
    <property type="entry name" value="GMC_OXRED_2"/>
    <property type="match status" value="1"/>
</dbReference>
<dbReference type="PROSITE" id="PS00623">
    <property type="entry name" value="GMC_OXRED_1"/>
    <property type="match status" value="1"/>
</dbReference>
<proteinExistence type="inferred from homology"/>
<feature type="binding site" evidence="5">
    <location>
        <position position="85"/>
    </location>
    <ligand>
        <name>FAD</name>
        <dbReference type="ChEBI" id="CHEBI:57692"/>
    </ligand>
</feature>
<keyword evidence="3 6" id="KW-0285">Flavoprotein</keyword>
<evidence type="ECO:0000259" key="8">
    <source>
        <dbReference type="PROSITE" id="PS00624"/>
    </source>
</evidence>
<dbReference type="PANTHER" id="PTHR11552:SF147">
    <property type="entry name" value="CHOLINE DEHYDROGENASE, MITOCHONDRIAL"/>
    <property type="match status" value="1"/>
</dbReference>
<evidence type="ECO:0000256" key="6">
    <source>
        <dbReference type="RuleBase" id="RU003968"/>
    </source>
</evidence>
<reference evidence="9 10" key="1">
    <citation type="submission" date="2017-03" db="EMBL/GenBank/DDBJ databases">
        <authorList>
            <person name="Afonso C.L."/>
            <person name="Miller P.J."/>
            <person name="Scott M.A."/>
            <person name="Spackman E."/>
            <person name="Goraichik I."/>
            <person name="Dimitrov K.M."/>
            <person name="Suarez D.L."/>
            <person name="Swayne D.E."/>
        </authorList>
    </citation>
    <scope>NUCLEOTIDE SEQUENCE [LARGE SCALE GENOMIC DNA]</scope>
    <source>
        <strain evidence="9 10">CECT 7745</strain>
    </source>
</reference>
<evidence type="ECO:0000256" key="2">
    <source>
        <dbReference type="ARBA" id="ARBA00010790"/>
    </source>
</evidence>
<dbReference type="RefSeq" id="WP_085798586.1">
    <property type="nucleotide sequence ID" value="NZ_FWXB01000001.1"/>
</dbReference>
<dbReference type="AlphaFoldDB" id="A0A1X7BM07"/>
<gene>
    <name evidence="9" type="primary">alkJ_2</name>
    <name evidence="9" type="ORF">ROA7745_00450</name>
</gene>
<name>A0A1X7BM07_9RHOB</name>
<dbReference type="Proteomes" id="UP000193224">
    <property type="component" value="Unassembled WGS sequence"/>
</dbReference>
<dbReference type="InterPro" id="IPR036188">
    <property type="entry name" value="FAD/NAD-bd_sf"/>
</dbReference>
<dbReference type="InterPro" id="IPR000172">
    <property type="entry name" value="GMC_OxRdtase_N"/>
</dbReference>
<dbReference type="PIRSF" id="PIRSF000137">
    <property type="entry name" value="Alcohol_oxidase"/>
    <property type="match status" value="1"/>
</dbReference>
<evidence type="ECO:0000313" key="10">
    <source>
        <dbReference type="Proteomes" id="UP000193224"/>
    </source>
</evidence>
<feature type="binding site" evidence="5">
    <location>
        <position position="224"/>
    </location>
    <ligand>
        <name>FAD</name>
        <dbReference type="ChEBI" id="CHEBI:57692"/>
    </ligand>
</feature>
<dbReference type="SUPFAM" id="SSF54373">
    <property type="entry name" value="FAD-linked reductases, C-terminal domain"/>
    <property type="match status" value="1"/>
</dbReference>
<dbReference type="EMBL" id="FWXB01000001">
    <property type="protein sequence ID" value="SMC10643.1"/>
    <property type="molecule type" value="Genomic_DNA"/>
</dbReference>
<feature type="domain" description="Glucose-methanol-choline oxidoreductase N-terminal" evidence="7">
    <location>
        <begin position="83"/>
        <end position="106"/>
    </location>
</feature>
<dbReference type="InterPro" id="IPR012132">
    <property type="entry name" value="GMC_OxRdtase"/>
</dbReference>
<dbReference type="OrthoDB" id="9785276at2"/>
<dbReference type="InterPro" id="IPR007867">
    <property type="entry name" value="GMC_OxRtase_C"/>
</dbReference>
<keyword evidence="10" id="KW-1185">Reference proteome</keyword>
<evidence type="ECO:0000313" key="9">
    <source>
        <dbReference type="EMBL" id="SMC10643.1"/>
    </source>
</evidence>